<evidence type="ECO:0000313" key="3">
    <source>
        <dbReference type="EMBL" id="OOP69387.1"/>
    </source>
</evidence>
<dbReference type="Pfam" id="PF00903">
    <property type="entry name" value="Glyoxalase"/>
    <property type="match status" value="1"/>
</dbReference>
<dbReference type="InterPro" id="IPR051332">
    <property type="entry name" value="Fosfomycin_Res_Enzymes"/>
</dbReference>
<dbReference type="InterPro" id="IPR037523">
    <property type="entry name" value="VOC_core"/>
</dbReference>
<accession>A0A8E2IAN2</accession>
<reference evidence="3 4" key="1">
    <citation type="submission" date="2017-01" db="EMBL/GenBank/DDBJ databases">
        <title>Draft genome sequence of Bacillus oleronius.</title>
        <authorList>
            <person name="Allam M."/>
        </authorList>
    </citation>
    <scope>NUCLEOTIDE SEQUENCE [LARGE SCALE GENOMIC DNA]</scope>
    <source>
        <strain evidence="3 4">DSM 9356</strain>
    </source>
</reference>
<dbReference type="EMBL" id="MTLA01000055">
    <property type="protein sequence ID" value="OOP69387.1"/>
    <property type="molecule type" value="Genomic_DNA"/>
</dbReference>
<organism evidence="3 4">
    <name type="scientific">Heyndrickxia oleronia</name>
    <dbReference type="NCBI Taxonomy" id="38875"/>
    <lineage>
        <taxon>Bacteria</taxon>
        <taxon>Bacillati</taxon>
        <taxon>Bacillota</taxon>
        <taxon>Bacilli</taxon>
        <taxon>Bacillales</taxon>
        <taxon>Bacillaceae</taxon>
        <taxon>Heyndrickxia</taxon>
    </lineage>
</organism>
<dbReference type="GO" id="GO:0046872">
    <property type="term" value="F:metal ion binding"/>
    <property type="evidence" value="ECO:0007669"/>
    <property type="project" value="UniProtKB-KW"/>
</dbReference>
<feature type="domain" description="VOC" evidence="2">
    <location>
        <begin position="12"/>
        <end position="138"/>
    </location>
</feature>
<dbReference type="InterPro" id="IPR029068">
    <property type="entry name" value="Glyas_Bleomycin-R_OHBP_Dase"/>
</dbReference>
<dbReference type="Proteomes" id="UP000189761">
    <property type="component" value="Unassembled WGS sequence"/>
</dbReference>
<evidence type="ECO:0000256" key="1">
    <source>
        <dbReference type="ARBA" id="ARBA00022723"/>
    </source>
</evidence>
<sequence>MDTYAYRGEFVLLHHLEIYVSNLEESAKFWGWFLERLGYEPFQKWESGISWKCENTYLVFVQTQEKYLEIPYHRCRVGLNHLAFHAHSKEQVDDISNELLKKGINILYADRHPYAGGEHHYALYFEDPDRIKVELVAP</sequence>
<dbReference type="SUPFAM" id="SSF54593">
    <property type="entry name" value="Glyoxalase/Bleomycin resistance protein/Dihydroxybiphenyl dioxygenase"/>
    <property type="match status" value="1"/>
</dbReference>
<evidence type="ECO:0000259" key="2">
    <source>
        <dbReference type="PROSITE" id="PS51819"/>
    </source>
</evidence>
<dbReference type="PANTHER" id="PTHR36113:SF6">
    <property type="entry name" value="FOSFOMYCIN RESISTANCE PROTEIN FOSX"/>
    <property type="match status" value="1"/>
</dbReference>
<keyword evidence="1" id="KW-0479">Metal-binding</keyword>
<evidence type="ECO:0000313" key="4">
    <source>
        <dbReference type="Proteomes" id="UP000189761"/>
    </source>
</evidence>
<dbReference type="InterPro" id="IPR004360">
    <property type="entry name" value="Glyas_Fos-R_dOase_dom"/>
</dbReference>
<keyword evidence="4" id="KW-1185">Reference proteome</keyword>
<protein>
    <recommendedName>
        <fullName evidence="2">VOC domain-containing protein</fullName>
    </recommendedName>
</protein>
<gene>
    <name evidence="3" type="ORF">BWZ43_05380</name>
</gene>
<proteinExistence type="predicted"/>
<name>A0A8E2IAN2_9BACI</name>
<dbReference type="Gene3D" id="3.10.180.10">
    <property type="entry name" value="2,3-Dihydroxybiphenyl 1,2-Dioxygenase, domain 1"/>
    <property type="match status" value="1"/>
</dbReference>
<dbReference type="AlphaFoldDB" id="A0A8E2IAN2"/>
<dbReference type="PANTHER" id="PTHR36113">
    <property type="entry name" value="LYASE, PUTATIVE-RELATED-RELATED"/>
    <property type="match status" value="1"/>
</dbReference>
<dbReference type="PROSITE" id="PS51819">
    <property type="entry name" value="VOC"/>
    <property type="match status" value="1"/>
</dbReference>
<dbReference type="CDD" id="cd07242">
    <property type="entry name" value="VOC_BsYqjT"/>
    <property type="match status" value="1"/>
</dbReference>
<comment type="caution">
    <text evidence="3">The sequence shown here is derived from an EMBL/GenBank/DDBJ whole genome shotgun (WGS) entry which is preliminary data.</text>
</comment>